<comment type="caution">
    <text evidence="8">The sequence shown here is derived from an EMBL/GenBank/DDBJ whole genome shotgun (WGS) entry which is preliminary data.</text>
</comment>
<dbReference type="CDD" id="cd01166">
    <property type="entry name" value="KdgK"/>
    <property type="match status" value="1"/>
</dbReference>
<evidence type="ECO:0000256" key="2">
    <source>
        <dbReference type="ARBA" id="ARBA00022679"/>
    </source>
</evidence>
<dbReference type="PANTHER" id="PTHR43085:SF1">
    <property type="entry name" value="PSEUDOURIDINE KINASE-RELATED"/>
    <property type="match status" value="1"/>
</dbReference>
<dbReference type="PROSITE" id="PS00584">
    <property type="entry name" value="PFKB_KINASES_2"/>
    <property type="match status" value="1"/>
</dbReference>
<dbReference type="GO" id="GO:0006000">
    <property type="term" value="P:fructose metabolic process"/>
    <property type="evidence" value="ECO:0007669"/>
    <property type="project" value="UniProtKB-ARBA"/>
</dbReference>
<dbReference type="Proteomes" id="UP000524246">
    <property type="component" value="Unassembled WGS sequence"/>
</dbReference>
<dbReference type="InterPro" id="IPR002139">
    <property type="entry name" value="Ribo/fructo_kinase"/>
</dbReference>
<keyword evidence="3" id="KW-0547">Nucleotide-binding</keyword>
<sequence>MQRKVLCFGDCSIDILVPIDKMPVSGGCSFSSEKVISIGGSAANVAAGLAYLGANVSLLSMLGEDLLGEAANKLLEKLGVNRESVLQSRSFPTGLVIGLVFPDGEKKWISVRRCSADIHIDWAMIEDVQLPDIVFVSGIMINEGIESRIAAQNLAKKAKKQERIVILDPNIRIPDWELSVEKRHAYMKTLESVDIFLPNKQELFMITDCSDLREASSVVLDKGVSEIWVKDGADGCTFISRAIEEHFAVPKVNVVDSSGAGDAFNAALILARLIRKQSITESGRLATDFGSKFTEYLGTTNVFENLNLDLGGASVEQSDS</sequence>
<dbReference type="InterPro" id="IPR029056">
    <property type="entry name" value="Ribokinase-like"/>
</dbReference>
<evidence type="ECO:0000313" key="9">
    <source>
        <dbReference type="Proteomes" id="UP000524246"/>
    </source>
</evidence>
<keyword evidence="2 6" id="KW-0808">Transferase</keyword>
<dbReference type="InterPro" id="IPR002173">
    <property type="entry name" value="Carboh/pur_kinase_PfkB_CS"/>
</dbReference>
<reference evidence="8 9" key="1">
    <citation type="journal article" date="2020" name="Biotechnol. Biofuels">
        <title>New insights from the biogas microbiome by comprehensive genome-resolved metagenomics of nearly 1600 species originating from multiple anaerobic digesters.</title>
        <authorList>
            <person name="Campanaro S."/>
            <person name="Treu L."/>
            <person name="Rodriguez-R L.M."/>
            <person name="Kovalovszki A."/>
            <person name="Ziels R.M."/>
            <person name="Maus I."/>
            <person name="Zhu X."/>
            <person name="Kougias P.G."/>
            <person name="Basile A."/>
            <person name="Luo G."/>
            <person name="Schluter A."/>
            <person name="Konstantinidis K.T."/>
            <person name="Angelidaki I."/>
        </authorList>
    </citation>
    <scope>NUCLEOTIDE SEQUENCE [LARGE SCALE GENOMIC DNA]</scope>
    <source>
        <strain evidence="8">AS27yjCOA_65</strain>
    </source>
</reference>
<dbReference type="EMBL" id="JAAZON010000158">
    <property type="protein sequence ID" value="NMC62304.1"/>
    <property type="molecule type" value="Genomic_DNA"/>
</dbReference>
<evidence type="ECO:0000256" key="3">
    <source>
        <dbReference type="ARBA" id="ARBA00022741"/>
    </source>
</evidence>
<dbReference type="AlphaFoldDB" id="A0A7X9FR50"/>
<dbReference type="GO" id="GO:0005524">
    <property type="term" value="F:ATP binding"/>
    <property type="evidence" value="ECO:0007669"/>
    <property type="project" value="UniProtKB-KW"/>
</dbReference>
<dbReference type="Pfam" id="PF00294">
    <property type="entry name" value="PfkB"/>
    <property type="match status" value="1"/>
</dbReference>
<dbReference type="PRINTS" id="PR00990">
    <property type="entry name" value="RIBOKINASE"/>
</dbReference>
<evidence type="ECO:0000259" key="7">
    <source>
        <dbReference type="Pfam" id="PF00294"/>
    </source>
</evidence>
<dbReference type="Gene3D" id="3.40.1190.20">
    <property type="match status" value="1"/>
</dbReference>
<evidence type="ECO:0000256" key="4">
    <source>
        <dbReference type="ARBA" id="ARBA00022777"/>
    </source>
</evidence>
<keyword evidence="5" id="KW-0067">ATP-binding</keyword>
<evidence type="ECO:0000256" key="1">
    <source>
        <dbReference type="ARBA" id="ARBA00010688"/>
    </source>
</evidence>
<dbReference type="SUPFAM" id="SSF53613">
    <property type="entry name" value="Ribokinase-like"/>
    <property type="match status" value="1"/>
</dbReference>
<accession>A0A7X9FR50</accession>
<gene>
    <name evidence="8" type="ORF">GYA55_03975</name>
</gene>
<organism evidence="8 9">
    <name type="scientific">SAR324 cluster bacterium</name>
    <dbReference type="NCBI Taxonomy" id="2024889"/>
    <lineage>
        <taxon>Bacteria</taxon>
        <taxon>Deltaproteobacteria</taxon>
        <taxon>SAR324 cluster</taxon>
    </lineage>
</organism>
<dbReference type="GO" id="GO:0008865">
    <property type="term" value="F:fructokinase activity"/>
    <property type="evidence" value="ECO:0007669"/>
    <property type="project" value="UniProtKB-ARBA"/>
</dbReference>
<dbReference type="InterPro" id="IPR011611">
    <property type="entry name" value="PfkB_dom"/>
</dbReference>
<dbReference type="PANTHER" id="PTHR43085">
    <property type="entry name" value="HEXOKINASE FAMILY MEMBER"/>
    <property type="match status" value="1"/>
</dbReference>
<evidence type="ECO:0000256" key="6">
    <source>
        <dbReference type="RuleBase" id="RU003704"/>
    </source>
</evidence>
<evidence type="ECO:0000256" key="5">
    <source>
        <dbReference type="ARBA" id="ARBA00022840"/>
    </source>
</evidence>
<dbReference type="InterPro" id="IPR050306">
    <property type="entry name" value="PfkB_Carbo_kinase"/>
</dbReference>
<dbReference type="PROSITE" id="PS00583">
    <property type="entry name" value="PFKB_KINASES_1"/>
    <property type="match status" value="1"/>
</dbReference>
<comment type="similarity">
    <text evidence="1 6">Belongs to the carbohydrate kinase PfkB family.</text>
</comment>
<proteinExistence type="inferred from homology"/>
<feature type="domain" description="Carbohydrate kinase PfkB" evidence="7">
    <location>
        <begin position="3"/>
        <end position="302"/>
    </location>
</feature>
<name>A0A7X9FR50_9DELT</name>
<evidence type="ECO:0000313" key="8">
    <source>
        <dbReference type="EMBL" id="NMC62304.1"/>
    </source>
</evidence>
<protein>
    <submittedName>
        <fullName evidence="8">Sugar kinase</fullName>
    </submittedName>
</protein>
<keyword evidence="4 6" id="KW-0418">Kinase</keyword>